<dbReference type="PROSITE" id="PS51192">
    <property type="entry name" value="HELICASE_ATP_BIND_1"/>
    <property type="match status" value="1"/>
</dbReference>
<dbReference type="SMR" id="A0A1I7RTL2"/>
<feature type="domain" description="Helicase C-terminal" evidence="11">
    <location>
        <begin position="410"/>
        <end position="557"/>
    </location>
</feature>
<dbReference type="InterPro" id="IPR027417">
    <property type="entry name" value="P-loop_NTPase"/>
</dbReference>
<evidence type="ECO:0000256" key="1">
    <source>
        <dbReference type="ARBA" id="ARBA00012552"/>
    </source>
</evidence>
<keyword evidence="4 8" id="KW-0347">Helicase</keyword>
<evidence type="ECO:0000256" key="5">
    <source>
        <dbReference type="ARBA" id="ARBA00022840"/>
    </source>
</evidence>
<dbReference type="InterPro" id="IPR000629">
    <property type="entry name" value="RNA-helicase_DEAD-box_CS"/>
</dbReference>
<dbReference type="PANTHER" id="PTHR47958">
    <property type="entry name" value="ATP-DEPENDENT RNA HELICASE DBP3"/>
    <property type="match status" value="1"/>
</dbReference>
<evidence type="ECO:0000256" key="7">
    <source>
        <dbReference type="PROSITE-ProRule" id="PRU00552"/>
    </source>
</evidence>
<name>A0A1I7RTL2_BURXY</name>
<dbReference type="GO" id="GO:0043186">
    <property type="term" value="C:P granule"/>
    <property type="evidence" value="ECO:0007669"/>
    <property type="project" value="UniProtKB-ARBA"/>
</dbReference>
<dbReference type="SMART" id="SM00487">
    <property type="entry name" value="DEXDc"/>
    <property type="match status" value="1"/>
</dbReference>
<dbReference type="CDD" id="cd18787">
    <property type="entry name" value="SF2_C_DEAD"/>
    <property type="match status" value="1"/>
</dbReference>
<dbReference type="PROSITE" id="PS00039">
    <property type="entry name" value="DEAD_ATP_HELICASE"/>
    <property type="match status" value="1"/>
</dbReference>
<dbReference type="Proteomes" id="UP000582659">
    <property type="component" value="Unassembled WGS sequence"/>
</dbReference>
<evidence type="ECO:0000256" key="2">
    <source>
        <dbReference type="ARBA" id="ARBA00022741"/>
    </source>
</evidence>
<dbReference type="Pfam" id="PF00271">
    <property type="entry name" value="Helicase_C"/>
    <property type="match status" value="1"/>
</dbReference>
<evidence type="ECO:0000259" key="10">
    <source>
        <dbReference type="PROSITE" id="PS51192"/>
    </source>
</evidence>
<feature type="compositionally biased region" description="Basic and acidic residues" evidence="9">
    <location>
        <begin position="24"/>
        <end position="43"/>
    </location>
</feature>
<dbReference type="GO" id="GO:0003724">
    <property type="term" value="F:RNA helicase activity"/>
    <property type="evidence" value="ECO:0007669"/>
    <property type="project" value="UniProtKB-EC"/>
</dbReference>
<organism evidence="15 17">
    <name type="scientific">Bursaphelenchus xylophilus</name>
    <name type="common">Pinewood nematode worm</name>
    <name type="synonym">Aphelenchoides xylophilus</name>
    <dbReference type="NCBI Taxonomy" id="6326"/>
    <lineage>
        <taxon>Eukaryota</taxon>
        <taxon>Metazoa</taxon>
        <taxon>Ecdysozoa</taxon>
        <taxon>Nematoda</taxon>
        <taxon>Chromadorea</taxon>
        <taxon>Rhabditida</taxon>
        <taxon>Tylenchina</taxon>
        <taxon>Tylenchomorpha</taxon>
        <taxon>Aphelenchoidea</taxon>
        <taxon>Aphelenchoididae</taxon>
        <taxon>Bursaphelenchus</taxon>
    </lineage>
</organism>
<dbReference type="InterPro" id="IPR014014">
    <property type="entry name" value="RNA_helicase_DEAD_Q_motif"/>
</dbReference>
<comment type="catalytic activity">
    <reaction evidence="6">
        <text>ATP + H2O = ADP + phosphate + H(+)</text>
        <dbReference type="Rhea" id="RHEA:13065"/>
        <dbReference type="ChEBI" id="CHEBI:15377"/>
        <dbReference type="ChEBI" id="CHEBI:15378"/>
        <dbReference type="ChEBI" id="CHEBI:30616"/>
        <dbReference type="ChEBI" id="CHEBI:43474"/>
        <dbReference type="ChEBI" id="CHEBI:456216"/>
        <dbReference type="EC" id="3.6.4.13"/>
    </reaction>
</comment>
<dbReference type="Proteomes" id="UP000095284">
    <property type="component" value="Unplaced"/>
</dbReference>
<dbReference type="Proteomes" id="UP000659654">
    <property type="component" value="Unassembled WGS sequence"/>
</dbReference>
<dbReference type="InterPro" id="IPR001650">
    <property type="entry name" value="Helicase_C-like"/>
</dbReference>
<dbReference type="InterPro" id="IPR014001">
    <property type="entry name" value="Helicase_ATP-bd"/>
</dbReference>
<proteinExistence type="inferred from homology"/>
<reference evidence="14" key="2">
    <citation type="submission" date="2020-08" db="EMBL/GenBank/DDBJ databases">
        <authorList>
            <person name="Kikuchi T."/>
        </authorList>
    </citation>
    <scope>NUCLEOTIDE SEQUENCE</scope>
    <source>
        <strain evidence="13">Ka4C1</strain>
    </source>
</reference>
<keyword evidence="16" id="KW-1185">Reference proteome</keyword>
<feature type="short sequence motif" description="Q motif" evidence="7">
    <location>
        <begin position="177"/>
        <end position="204"/>
    </location>
</feature>
<feature type="region of interest" description="Disordered" evidence="9">
    <location>
        <begin position="21"/>
        <end position="44"/>
    </location>
</feature>
<feature type="region of interest" description="Disordered" evidence="9">
    <location>
        <begin position="559"/>
        <end position="581"/>
    </location>
</feature>
<evidence type="ECO:0000256" key="3">
    <source>
        <dbReference type="ARBA" id="ARBA00022801"/>
    </source>
</evidence>
<feature type="domain" description="DEAD-box RNA helicase Q" evidence="12">
    <location>
        <begin position="177"/>
        <end position="204"/>
    </location>
</feature>
<keyword evidence="5 8" id="KW-0067">ATP-binding</keyword>
<keyword evidence="2 8" id="KW-0547">Nucleotide-binding</keyword>
<dbReference type="PROSITE" id="PS51194">
    <property type="entry name" value="HELICASE_CTER"/>
    <property type="match status" value="1"/>
</dbReference>
<dbReference type="GO" id="GO:0003676">
    <property type="term" value="F:nucleic acid binding"/>
    <property type="evidence" value="ECO:0007669"/>
    <property type="project" value="InterPro"/>
</dbReference>
<evidence type="ECO:0000259" key="11">
    <source>
        <dbReference type="PROSITE" id="PS51194"/>
    </source>
</evidence>
<dbReference type="AlphaFoldDB" id="A0A1I7RTL2"/>
<dbReference type="FunFam" id="3.40.50.300:FF:000079">
    <property type="entry name" value="probable ATP-dependent RNA helicase DDX17"/>
    <property type="match status" value="1"/>
</dbReference>
<evidence type="ECO:0000313" key="13">
    <source>
        <dbReference type="EMBL" id="CAD5231202.1"/>
    </source>
</evidence>
<evidence type="ECO:0000313" key="16">
    <source>
        <dbReference type="Proteomes" id="UP000659654"/>
    </source>
</evidence>
<evidence type="ECO:0000256" key="9">
    <source>
        <dbReference type="SAM" id="MobiDB-lite"/>
    </source>
</evidence>
<evidence type="ECO:0000313" key="17">
    <source>
        <dbReference type="WBParaSite" id="BXY_0406700.1"/>
    </source>
</evidence>
<feature type="domain" description="Helicase ATP-binding" evidence="10">
    <location>
        <begin position="207"/>
        <end position="382"/>
    </location>
</feature>
<dbReference type="FunFam" id="3.40.50.300:FF:000008">
    <property type="entry name" value="ATP-dependent RNA helicase RhlB"/>
    <property type="match status" value="1"/>
</dbReference>
<evidence type="ECO:0000313" key="15">
    <source>
        <dbReference type="Proteomes" id="UP000095284"/>
    </source>
</evidence>
<dbReference type="EC" id="3.6.4.13" evidence="1"/>
<sequence length="592" mass="65520">MLTTGFRRQILLQFRRYCSTSAAGEERQPTRQERFEAPKDVKPLQRTALGDQKTFYLRYQKHKMRSSGDNTFGAYNKGFGSYSNTYSGPGNYGGAAGGGGGFGVSNYGGAPRGFGSGGFPGGNLRDVSYNTQELAPIQKNFYRENPRVTERSADELQRWIEENQVTLSGSSIPRPVFNFDEAGFNPEIERGLYQHYQTPTVIQSISWPVAMSGRDIVSIAKTGSGKTLGFLLPAIMHILRQERRGPRGGPGALVMLPTRELAQQVEEVARVYCPIMGLEATCLFGGAPKGGQQNDLRRGVDIVIATPGRLLDFLESGVTNMNRCTFLVLDEADRMLDMGFEPQIRKIVGQIRPDRQTLMFSATWPKEVRSLASDFQTQPVFLNVGSLELSANHNITQYVEVIHEHAKPRRLFEVLTRIAQEEQNKTLIFVQTKRKADELTSAMRRDGWPALCIHGDKSQGERDWVMNEFKSGSAPILLATDVASRGLDVSDIKFVINYDYPNNSEDYVHRIGRTGRRDNTGTAYTFFTMNDAAKARDLIKVLEEASQVVPDDLRNLQGSGGFSSGGYGRRPGAPSGGYGGNRGYGGGYGGRY</sequence>
<dbReference type="GO" id="GO:0016787">
    <property type="term" value="F:hydrolase activity"/>
    <property type="evidence" value="ECO:0007669"/>
    <property type="project" value="UniProtKB-KW"/>
</dbReference>
<comment type="similarity">
    <text evidence="8">Belongs to the DEAD box helicase family.</text>
</comment>
<evidence type="ECO:0000259" key="12">
    <source>
        <dbReference type="PROSITE" id="PS51195"/>
    </source>
</evidence>
<dbReference type="SMART" id="SM00490">
    <property type="entry name" value="HELICc"/>
    <property type="match status" value="1"/>
</dbReference>
<dbReference type="WBParaSite" id="BXY_0406700.1">
    <property type="protein sequence ID" value="BXY_0406700.1"/>
    <property type="gene ID" value="BXY_0406700"/>
</dbReference>
<protein>
    <recommendedName>
        <fullName evidence="1">RNA helicase</fullName>
        <ecNumber evidence="1">3.6.4.13</ecNumber>
    </recommendedName>
</protein>
<evidence type="ECO:0000256" key="8">
    <source>
        <dbReference type="RuleBase" id="RU000492"/>
    </source>
</evidence>
<reference evidence="17" key="1">
    <citation type="submission" date="2016-11" db="UniProtKB">
        <authorList>
            <consortium name="WormBaseParasite"/>
        </authorList>
    </citation>
    <scope>IDENTIFICATION</scope>
</reference>
<dbReference type="PROSITE" id="PS51195">
    <property type="entry name" value="Q_MOTIF"/>
    <property type="match status" value="1"/>
</dbReference>
<dbReference type="InterPro" id="IPR011545">
    <property type="entry name" value="DEAD/DEAH_box_helicase_dom"/>
</dbReference>
<keyword evidence="3 8" id="KW-0378">Hydrolase</keyword>
<accession>A0A1I7RTL2</accession>
<dbReference type="eggNOG" id="KOG0331">
    <property type="taxonomic scope" value="Eukaryota"/>
</dbReference>
<evidence type="ECO:0000256" key="6">
    <source>
        <dbReference type="ARBA" id="ARBA00047984"/>
    </source>
</evidence>
<evidence type="ECO:0000256" key="4">
    <source>
        <dbReference type="ARBA" id="ARBA00022806"/>
    </source>
</evidence>
<dbReference type="EMBL" id="CAJFDI010000005">
    <property type="protein sequence ID" value="CAD5231202.1"/>
    <property type="molecule type" value="Genomic_DNA"/>
</dbReference>
<dbReference type="Pfam" id="PF00270">
    <property type="entry name" value="DEAD"/>
    <property type="match status" value="1"/>
</dbReference>
<evidence type="ECO:0000313" key="14">
    <source>
        <dbReference type="EMBL" id="CAG9122353.1"/>
    </source>
</evidence>
<dbReference type="OrthoDB" id="196131at2759"/>
<dbReference type="GO" id="GO:0005524">
    <property type="term" value="F:ATP binding"/>
    <property type="evidence" value="ECO:0007669"/>
    <property type="project" value="UniProtKB-KW"/>
</dbReference>
<dbReference type="Gene3D" id="3.40.50.300">
    <property type="entry name" value="P-loop containing nucleotide triphosphate hydrolases"/>
    <property type="match status" value="2"/>
</dbReference>
<dbReference type="SUPFAM" id="SSF52540">
    <property type="entry name" value="P-loop containing nucleoside triphosphate hydrolases"/>
    <property type="match status" value="1"/>
</dbReference>
<dbReference type="EMBL" id="CAJFCV020000005">
    <property type="protein sequence ID" value="CAG9122353.1"/>
    <property type="molecule type" value="Genomic_DNA"/>
</dbReference>
<gene>
    <name evidence="13" type="ORF">BXYJ_LOCUS11363</name>
</gene>